<dbReference type="SUPFAM" id="SSF56784">
    <property type="entry name" value="HAD-like"/>
    <property type="match status" value="1"/>
</dbReference>
<dbReference type="Gene3D" id="3.40.50.1000">
    <property type="entry name" value="HAD superfamily/HAD-like"/>
    <property type="match status" value="1"/>
</dbReference>
<dbReference type="Gene3D" id="3.30.70.1020">
    <property type="entry name" value="Trehalose-6-phosphate phosphatase related protein, domain 2"/>
    <property type="match status" value="1"/>
</dbReference>
<dbReference type="InterPro" id="IPR023214">
    <property type="entry name" value="HAD_sf"/>
</dbReference>
<accession>A0ABR1FR11</accession>
<feature type="region of interest" description="Disordered" evidence="6">
    <location>
        <begin position="20"/>
        <end position="48"/>
    </location>
</feature>
<dbReference type="Proteomes" id="UP001363151">
    <property type="component" value="Unassembled WGS sequence"/>
</dbReference>
<gene>
    <name evidence="7" type="primary">TPS1</name>
    <name evidence="7" type="ORF">SO694_00065133</name>
</gene>
<proteinExistence type="inferred from homology"/>
<comment type="function">
    <text evidence="5">Removes the phosphate from trehalose 6-phosphate to produce free trehalose.</text>
</comment>
<keyword evidence="8" id="KW-1185">Reference proteome</keyword>
<evidence type="ECO:0000256" key="5">
    <source>
        <dbReference type="RuleBase" id="RU361117"/>
    </source>
</evidence>
<feature type="region of interest" description="Disordered" evidence="6">
    <location>
        <begin position="104"/>
        <end position="134"/>
    </location>
</feature>
<dbReference type="PANTHER" id="PTHR43768">
    <property type="entry name" value="TREHALOSE 6-PHOSPHATE PHOSPHATASE"/>
    <property type="match status" value="1"/>
</dbReference>
<dbReference type="InterPro" id="IPR036412">
    <property type="entry name" value="HAD-like_sf"/>
</dbReference>
<dbReference type="PANTHER" id="PTHR43768:SF3">
    <property type="entry name" value="TREHALOSE 6-PHOSPHATE PHOSPHATASE"/>
    <property type="match status" value="1"/>
</dbReference>
<protein>
    <recommendedName>
        <fullName evidence="5">Trehalose 6-phosphate phosphatase</fullName>
        <ecNumber evidence="5">3.1.3.12</ecNumber>
    </recommendedName>
</protein>
<sequence>MAELLEHEKLAQVQNYAQANDIPSRAVPPRSGLNILTPSRTEPALGATGGKAYGLAAAAKPTAGASPRRGAPPLPAERISRAGEAASPRNLSRAASAHALTALENSIDRSPRPRPAAPPPSKAPSPVLQPKKTPDWRALPSALDIAAALAGGATSARRQLVVFLDYDGTLTPIVKDPAAATLSEPMRDAVKTLAAKSTVAVVSGRAREKIREFVRLEELYYAGSHGFDIDGPGGLRHSVSAEIIPVLAAARDALRRSLAHVAGASVEDNRFAVSVHWRNVAEPERPAVSAVVDAMLREAPFAGALKRSEGKCVYELKPNVRWDKGEAVLYLLELLRRRAMSFEEYGADPADDDGGAPSGGEAPPPPPPPPPPPDHRDSPVGFSPSEWYRGVLPVYVGDDTTDEDAFRALKPLGAVTVLVTPEKGAKERPAATYATHTLGGVGDVKAFIDALAAA</sequence>
<evidence type="ECO:0000256" key="4">
    <source>
        <dbReference type="ARBA" id="ARBA00022801"/>
    </source>
</evidence>
<evidence type="ECO:0000313" key="8">
    <source>
        <dbReference type="Proteomes" id="UP001363151"/>
    </source>
</evidence>
<dbReference type="EC" id="3.1.3.12" evidence="5"/>
<dbReference type="InterPro" id="IPR003337">
    <property type="entry name" value="Trehalose_PPase"/>
</dbReference>
<dbReference type="InterPro" id="IPR044651">
    <property type="entry name" value="OTSB-like"/>
</dbReference>
<dbReference type="EMBL" id="JBBJCI010000288">
    <property type="protein sequence ID" value="KAK7235945.1"/>
    <property type="molecule type" value="Genomic_DNA"/>
</dbReference>
<organism evidence="7 8">
    <name type="scientific">Aureococcus anophagefferens</name>
    <name type="common">Harmful bloom alga</name>
    <dbReference type="NCBI Taxonomy" id="44056"/>
    <lineage>
        <taxon>Eukaryota</taxon>
        <taxon>Sar</taxon>
        <taxon>Stramenopiles</taxon>
        <taxon>Ochrophyta</taxon>
        <taxon>Pelagophyceae</taxon>
        <taxon>Pelagomonadales</taxon>
        <taxon>Pelagomonadaceae</taxon>
        <taxon>Aureococcus</taxon>
    </lineage>
</organism>
<dbReference type="NCBIfam" id="TIGR01484">
    <property type="entry name" value="HAD-SF-IIB"/>
    <property type="match status" value="1"/>
</dbReference>
<dbReference type="Pfam" id="PF02358">
    <property type="entry name" value="Trehalose_PPase"/>
    <property type="match status" value="1"/>
</dbReference>
<comment type="pathway">
    <text evidence="2 5">Glycan biosynthesis; trehalose biosynthesis.</text>
</comment>
<comment type="caution">
    <text evidence="7">The sequence shown here is derived from an EMBL/GenBank/DDBJ whole genome shotgun (WGS) entry which is preliminary data.</text>
</comment>
<feature type="compositionally biased region" description="Pro residues" evidence="6">
    <location>
        <begin position="362"/>
        <end position="372"/>
    </location>
</feature>
<evidence type="ECO:0000256" key="6">
    <source>
        <dbReference type="SAM" id="MobiDB-lite"/>
    </source>
</evidence>
<evidence type="ECO:0000313" key="7">
    <source>
        <dbReference type="EMBL" id="KAK7235945.1"/>
    </source>
</evidence>
<name>A0ABR1FR11_AURAN</name>
<evidence type="ECO:0000256" key="1">
    <source>
        <dbReference type="ARBA" id="ARBA00000500"/>
    </source>
</evidence>
<keyword evidence="4 5" id="KW-0378">Hydrolase</keyword>
<reference evidence="7 8" key="1">
    <citation type="submission" date="2024-03" db="EMBL/GenBank/DDBJ databases">
        <title>Aureococcus anophagefferens CCMP1851 and Kratosvirus quantuckense: Draft genome of a second virus-susceptible host strain in the model system.</title>
        <authorList>
            <person name="Chase E."/>
            <person name="Truchon A.R."/>
            <person name="Schepens W."/>
            <person name="Wilhelm S.W."/>
        </authorList>
    </citation>
    <scope>NUCLEOTIDE SEQUENCE [LARGE SCALE GENOMIC DNA]</scope>
    <source>
        <strain evidence="7 8">CCMP1851</strain>
    </source>
</reference>
<comment type="cofactor">
    <cofactor evidence="5">
        <name>a divalent metal cation</name>
        <dbReference type="ChEBI" id="CHEBI:60240"/>
    </cofactor>
</comment>
<comment type="similarity">
    <text evidence="3 5">Belongs to the trehalose phosphatase family.</text>
</comment>
<feature type="compositionally biased region" description="Acidic residues" evidence="6">
    <location>
        <begin position="345"/>
        <end position="354"/>
    </location>
</feature>
<feature type="compositionally biased region" description="Pro residues" evidence="6">
    <location>
        <begin position="113"/>
        <end position="123"/>
    </location>
</feature>
<feature type="region of interest" description="Disordered" evidence="6">
    <location>
        <begin position="345"/>
        <end position="382"/>
    </location>
</feature>
<dbReference type="NCBIfam" id="TIGR00685">
    <property type="entry name" value="T6PP"/>
    <property type="match status" value="1"/>
</dbReference>
<evidence type="ECO:0000256" key="3">
    <source>
        <dbReference type="ARBA" id="ARBA00008770"/>
    </source>
</evidence>
<evidence type="ECO:0000256" key="2">
    <source>
        <dbReference type="ARBA" id="ARBA00005199"/>
    </source>
</evidence>
<comment type="catalytic activity">
    <reaction evidence="1 5">
        <text>alpha,alpha-trehalose 6-phosphate + H2O = alpha,alpha-trehalose + phosphate</text>
        <dbReference type="Rhea" id="RHEA:23420"/>
        <dbReference type="ChEBI" id="CHEBI:15377"/>
        <dbReference type="ChEBI" id="CHEBI:16551"/>
        <dbReference type="ChEBI" id="CHEBI:43474"/>
        <dbReference type="ChEBI" id="CHEBI:58429"/>
        <dbReference type="EC" id="3.1.3.12"/>
    </reaction>
</comment>
<dbReference type="InterPro" id="IPR006379">
    <property type="entry name" value="HAD-SF_hydro_IIB"/>
</dbReference>